<dbReference type="Proteomes" id="UP001274321">
    <property type="component" value="Unassembled WGS sequence"/>
</dbReference>
<evidence type="ECO:0000313" key="2">
    <source>
        <dbReference type="EMBL" id="MDX6806293.1"/>
    </source>
</evidence>
<sequence>MNAAFFNAVRTPLFGGQMTQEQVDGCNALFAEWERGRYGSDPRQLTNVFAQVFHETGRRMVPVREGFAETDIGARKVVARRKYGKADPKTGHVYYGRGQIQLTWADNYLRLGQLLGIDLLNNPDLALDCTTGARIAIRGMVDGLFTGKKLSDYFNDTVDDPRQARRIVNKMDKADVIAGYHAKFLPAVKKALAASSKPAVKMPEPIVARIEVEPATVKVIQQLLRDKGWPEVGEVDGKMGERTSDTIAAAANHYGWQPSGLDDTLIANLVRAPKREVAESRAKATAQDLKGSKSVRQGINLSDVGIGTIGLGSIGGLAQVASGLTDGAGQLKTLIDTVLSIPWWVPCLAVGGFMLWRGYRFVKAQVEAYREGRHV</sequence>
<accession>A0ABU4RQ37</accession>
<proteinExistence type="predicted"/>
<dbReference type="InterPro" id="IPR000726">
    <property type="entry name" value="Glyco_hydro_19_cat"/>
</dbReference>
<dbReference type="Gene3D" id="1.10.530.10">
    <property type="match status" value="1"/>
</dbReference>
<name>A0ABU4RQ37_9HYPH</name>
<reference evidence="2 3" key="1">
    <citation type="submission" date="2023-11" db="EMBL/GenBank/DDBJ databases">
        <authorList>
            <person name="Bao R."/>
        </authorList>
    </citation>
    <scope>NUCLEOTIDE SEQUENCE [LARGE SCALE GENOMIC DNA]</scope>
    <source>
        <strain evidence="2 3">PJ23</strain>
    </source>
</reference>
<dbReference type="Pfam" id="PF00182">
    <property type="entry name" value="Glyco_hydro_19"/>
    <property type="match status" value="1"/>
</dbReference>
<protein>
    <submittedName>
        <fullName evidence="2">Glycoside hydrolase family 19 protein</fullName>
    </submittedName>
</protein>
<keyword evidence="2" id="KW-0378">Hydrolase</keyword>
<organism evidence="2 3">
    <name type="scientific">Terrihabitans rhizophilus</name>
    <dbReference type="NCBI Taxonomy" id="3092662"/>
    <lineage>
        <taxon>Bacteria</taxon>
        <taxon>Pseudomonadati</taxon>
        <taxon>Pseudomonadota</taxon>
        <taxon>Alphaproteobacteria</taxon>
        <taxon>Hyphomicrobiales</taxon>
        <taxon>Terrihabitans</taxon>
    </lineage>
</organism>
<gene>
    <name evidence="2" type="ORF">SCD90_09465</name>
</gene>
<feature type="domain" description="Glycoside hydrolase family 19 catalytic" evidence="1">
    <location>
        <begin position="43"/>
        <end position="126"/>
    </location>
</feature>
<comment type="caution">
    <text evidence="2">The sequence shown here is derived from an EMBL/GenBank/DDBJ whole genome shotgun (WGS) entry which is preliminary data.</text>
</comment>
<evidence type="ECO:0000259" key="1">
    <source>
        <dbReference type="Pfam" id="PF00182"/>
    </source>
</evidence>
<evidence type="ECO:0000313" key="3">
    <source>
        <dbReference type="Proteomes" id="UP001274321"/>
    </source>
</evidence>
<dbReference type="SUPFAM" id="SSF53955">
    <property type="entry name" value="Lysozyme-like"/>
    <property type="match status" value="1"/>
</dbReference>
<dbReference type="RefSeq" id="WP_319844425.1">
    <property type="nucleotide sequence ID" value="NZ_JAXAFJ010000005.1"/>
</dbReference>
<dbReference type="InterPro" id="IPR023346">
    <property type="entry name" value="Lysozyme-like_dom_sf"/>
</dbReference>
<dbReference type="EMBL" id="JAXAFJ010000005">
    <property type="protein sequence ID" value="MDX6806293.1"/>
    <property type="molecule type" value="Genomic_DNA"/>
</dbReference>
<keyword evidence="3" id="KW-1185">Reference proteome</keyword>
<dbReference type="GO" id="GO:0016787">
    <property type="term" value="F:hydrolase activity"/>
    <property type="evidence" value="ECO:0007669"/>
    <property type="project" value="UniProtKB-KW"/>
</dbReference>